<comment type="caution">
    <text evidence="4">The sequence shown here is derived from an EMBL/GenBank/DDBJ whole genome shotgun (WGS) entry which is preliminary data.</text>
</comment>
<evidence type="ECO:0000256" key="1">
    <source>
        <dbReference type="ARBA" id="ARBA00022603"/>
    </source>
</evidence>
<evidence type="ECO:0000259" key="3">
    <source>
        <dbReference type="Pfam" id="PF13649"/>
    </source>
</evidence>
<protein>
    <submittedName>
        <fullName evidence="4">Class I SAM-dependent methyltransferase</fullName>
    </submittedName>
</protein>
<gene>
    <name evidence="4" type="ORF">KGQ19_29310</name>
</gene>
<proteinExistence type="predicted"/>
<dbReference type="CDD" id="cd02440">
    <property type="entry name" value="AdoMet_MTases"/>
    <property type="match status" value="1"/>
</dbReference>
<dbReference type="PANTHER" id="PTHR43861:SF1">
    <property type="entry name" value="TRANS-ACONITATE 2-METHYLTRANSFERASE"/>
    <property type="match status" value="1"/>
</dbReference>
<evidence type="ECO:0000256" key="2">
    <source>
        <dbReference type="ARBA" id="ARBA00022679"/>
    </source>
</evidence>
<dbReference type="Gene3D" id="3.40.50.150">
    <property type="entry name" value="Vaccinia Virus protein VP39"/>
    <property type="match status" value="1"/>
</dbReference>
<sequence>MPAPVTARPAGLRPRLLNVNPTDQVLEIGYGPGVAISALVRAGAGHVYGVDHSAVMRRQAAKRNRDAIRADRVTLVEAPVDQLPATLDGPFDAILAVDSLGLWPDAAEQLAALRTRLASGGRIAIVSQLRTEILPLNPPVVCVLGS</sequence>
<keyword evidence="2" id="KW-0808">Transferase</keyword>
<feature type="domain" description="Methyltransferase" evidence="3">
    <location>
        <begin position="25"/>
        <end position="121"/>
    </location>
</feature>
<dbReference type="GO" id="GO:0032259">
    <property type="term" value="P:methylation"/>
    <property type="evidence" value="ECO:0007669"/>
    <property type="project" value="UniProtKB-KW"/>
</dbReference>
<dbReference type="InterPro" id="IPR041698">
    <property type="entry name" value="Methyltransf_25"/>
</dbReference>
<evidence type="ECO:0000313" key="5">
    <source>
        <dbReference type="Proteomes" id="UP000730482"/>
    </source>
</evidence>
<name>A0ABS5KY51_9ACTN</name>
<keyword evidence="5" id="KW-1185">Reference proteome</keyword>
<evidence type="ECO:0000313" key="4">
    <source>
        <dbReference type="EMBL" id="MBS2550978.1"/>
    </source>
</evidence>
<dbReference type="InterPro" id="IPR029063">
    <property type="entry name" value="SAM-dependent_MTases_sf"/>
</dbReference>
<keyword evidence="1 4" id="KW-0489">Methyltransferase</keyword>
<dbReference type="GO" id="GO:0008168">
    <property type="term" value="F:methyltransferase activity"/>
    <property type="evidence" value="ECO:0007669"/>
    <property type="project" value="UniProtKB-KW"/>
</dbReference>
<accession>A0ABS5KY51</accession>
<dbReference type="Proteomes" id="UP000730482">
    <property type="component" value="Unassembled WGS sequence"/>
</dbReference>
<dbReference type="Pfam" id="PF13649">
    <property type="entry name" value="Methyltransf_25"/>
    <property type="match status" value="1"/>
</dbReference>
<reference evidence="4 5" key="1">
    <citation type="submission" date="2020-02" db="EMBL/GenBank/DDBJ databases">
        <title>Acidophilic actinobacteria isolated from forest soil.</title>
        <authorList>
            <person name="Golinska P."/>
        </authorList>
    </citation>
    <scope>NUCLEOTIDE SEQUENCE [LARGE SCALE GENOMIC DNA]</scope>
    <source>
        <strain evidence="4 5">NL8</strain>
    </source>
</reference>
<dbReference type="SUPFAM" id="SSF53335">
    <property type="entry name" value="S-adenosyl-L-methionine-dependent methyltransferases"/>
    <property type="match status" value="1"/>
</dbReference>
<organism evidence="4 5">
    <name type="scientific">Catenulispora pinistramenti</name>
    <dbReference type="NCBI Taxonomy" id="2705254"/>
    <lineage>
        <taxon>Bacteria</taxon>
        <taxon>Bacillati</taxon>
        <taxon>Actinomycetota</taxon>
        <taxon>Actinomycetes</taxon>
        <taxon>Catenulisporales</taxon>
        <taxon>Catenulisporaceae</taxon>
        <taxon>Catenulispora</taxon>
    </lineage>
</organism>
<dbReference type="PANTHER" id="PTHR43861">
    <property type="entry name" value="TRANS-ACONITATE 2-METHYLTRANSFERASE-RELATED"/>
    <property type="match status" value="1"/>
</dbReference>
<dbReference type="EMBL" id="JAAFYZ010000122">
    <property type="protein sequence ID" value="MBS2550978.1"/>
    <property type="molecule type" value="Genomic_DNA"/>
</dbReference>